<reference evidence="3 4" key="1">
    <citation type="journal article" date="2007" name="Appl. Environ. Microbiol.">
        <title>Isolation of key methanogens for global methane emission from rice paddy fields: a novel isolate affiliated with the clone cluster rice cluster I.</title>
        <authorList>
            <person name="Sakai S."/>
            <person name="Imachi H."/>
            <person name="Sekiguchi Y."/>
            <person name="Ohashi A."/>
            <person name="Harada H."/>
            <person name="Kamagata Y."/>
        </authorList>
    </citation>
    <scope>NUCLEOTIDE SEQUENCE [LARGE SCALE GENOMIC DNA]</scope>
    <source>
        <strain evidence="4">DSM 17711 / JCM 13418 / NBRC 101707 / SANAE</strain>
    </source>
</reference>
<sequence length="189" mass="21161">MIPIGDKIEKTYKYGDASSPVAVATLASDYEKFDLKGYAILGSVFTENFGVQMAIANMLKDQNIGYLILCGQESAHLSGHAFVTLHENGVVQIGTSRRIIGCKSPLPFIDEIPMGAIDEYQENIKLIDMIGIEDTKLIQAKIDECTEESKKRSYRRKPFDAGMPEIGAYSWKKYSAIVEIEMKNRLNRK</sequence>
<dbReference type="Proteomes" id="UP000001882">
    <property type="component" value="Chromosome"/>
</dbReference>
<gene>
    <name evidence="3" type="primary">mtrA-2</name>
    <name evidence="3" type="ordered locus">MCP_0678</name>
</gene>
<dbReference type="KEGG" id="mpd:MCP_0678"/>
<dbReference type="eggNOG" id="arCOG03221">
    <property type="taxonomic scope" value="Archaea"/>
</dbReference>
<evidence type="ECO:0000313" key="4">
    <source>
        <dbReference type="Proteomes" id="UP000001882"/>
    </source>
</evidence>
<keyword evidence="1" id="KW-0489">Methyltransferase</keyword>
<dbReference type="InParanoid" id="D1YWC8"/>
<dbReference type="EMBL" id="AP011532">
    <property type="protein sequence ID" value="BAI60750.1"/>
    <property type="molecule type" value="Genomic_DNA"/>
</dbReference>
<dbReference type="Pfam" id="PF04208">
    <property type="entry name" value="MtrA"/>
    <property type="match status" value="1"/>
</dbReference>
<reference evidence="4" key="3">
    <citation type="journal article" date="2011" name="PLoS ONE">
        <title>Genome sequence of a mesophilic hydrogenotrophic methanogen Methanocella paludicola, the first cultivated representative of the order Methanocellales.</title>
        <authorList>
            <person name="Sakai S."/>
            <person name="Takaki Y."/>
            <person name="Shimamura S."/>
            <person name="Sekine M."/>
            <person name="Tajima T."/>
            <person name="Kosugi H."/>
            <person name="Ichikawa N."/>
            <person name="Tasumi E."/>
            <person name="Hiraki A.T."/>
            <person name="Shimizu A."/>
            <person name="Kato Y."/>
            <person name="Nishiko R."/>
            <person name="Mori K."/>
            <person name="Fujita N."/>
            <person name="Imachi H."/>
            <person name="Takai K."/>
        </authorList>
    </citation>
    <scope>NUCLEOTIDE SEQUENCE [LARGE SCALE GENOMIC DNA]</scope>
    <source>
        <strain evidence="4">DSM 17711 / JCM 13418 / NBRC 101707 / SANAE</strain>
    </source>
</reference>
<reference evidence="3 4" key="2">
    <citation type="journal article" date="2008" name="Int. J. Syst. Evol. Microbiol.">
        <title>Methanocella paludicola gen. nov., sp. nov., a methane-producing archaeon, the first isolate of the lineage 'Rice Cluster I', and proposal of the new archaeal order Methanocellales ord. nov.</title>
        <authorList>
            <person name="Sakai S."/>
            <person name="Imachi H."/>
            <person name="Hanada S."/>
            <person name="Ohashi A."/>
            <person name="Harada H."/>
            <person name="Kamagata Y."/>
        </authorList>
    </citation>
    <scope>NUCLEOTIDE SEQUENCE [LARGE SCALE GENOMIC DNA]</scope>
    <source>
        <strain evidence="4">DSM 17711 / JCM 13418 / NBRC 101707 / SANAE</strain>
    </source>
</reference>
<dbReference type="InterPro" id="IPR030688">
    <property type="entry name" value="MeTrfase_MtrA/MtxA"/>
</dbReference>
<keyword evidence="4" id="KW-1185">Reference proteome</keyword>
<dbReference type="GO" id="GO:0008168">
    <property type="term" value="F:methyltransferase activity"/>
    <property type="evidence" value="ECO:0007669"/>
    <property type="project" value="UniProtKB-KW"/>
</dbReference>
<dbReference type="NCBIfam" id="NF002126">
    <property type="entry name" value="PRK00964.1-4"/>
    <property type="match status" value="1"/>
</dbReference>
<dbReference type="GeneID" id="8680729"/>
<dbReference type="AlphaFoldDB" id="D1YWC8"/>
<dbReference type="RefSeq" id="WP_012899430.1">
    <property type="nucleotide sequence ID" value="NC_013665.1"/>
</dbReference>
<accession>D1YWC8</accession>
<dbReference type="STRING" id="304371.MCP_0678"/>
<evidence type="ECO:0000256" key="2">
    <source>
        <dbReference type="ARBA" id="ARBA00022679"/>
    </source>
</evidence>
<proteinExistence type="predicted"/>
<evidence type="ECO:0000256" key="1">
    <source>
        <dbReference type="ARBA" id="ARBA00022603"/>
    </source>
</evidence>
<name>D1YWC8_METPS</name>
<keyword evidence="2" id="KW-0808">Transferase</keyword>
<organism evidence="3 4">
    <name type="scientific">Methanocella paludicola (strain DSM 17711 / JCM 13418 / NBRC 101707 / SANAE)</name>
    <dbReference type="NCBI Taxonomy" id="304371"/>
    <lineage>
        <taxon>Archaea</taxon>
        <taxon>Methanobacteriati</taxon>
        <taxon>Methanobacteriota</taxon>
        <taxon>Stenosarchaea group</taxon>
        <taxon>Methanomicrobia</taxon>
        <taxon>Methanocellales</taxon>
        <taxon>Methanocellaceae</taxon>
        <taxon>Methanocella</taxon>
    </lineage>
</organism>
<dbReference type="GO" id="GO:0032259">
    <property type="term" value="P:methylation"/>
    <property type="evidence" value="ECO:0007669"/>
    <property type="project" value="UniProtKB-KW"/>
</dbReference>
<evidence type="ECO:0000313" key="3">
    <source>
        <dbReference type="EMBL" id="BAI60750.1"/>
    </source>
</evidence>
<protein>
    <submittedName>
        <fullName evidence="3">Tetrahydromethanopterin S-methyltransferase subunit A</fullName>
    </submittedName>
</protein>